<sequence length="97" mass="10894">MEPQIYQGASEYACRIPVDESLSYVVSIRGQKEPGVLIRSFFPDGEPHHYVKIDRLELTEAMSLFNAAALIVYGRLIPLCDGKQRPQTPLRSSAPLF</sequence>
<dbReference type="EMBL" id="JACRDE010000266">
    <property type="protein sequence ID" value="MBI5249808.1"/>
    <property type="molecule type" value="Genomic_DNA"/>
</dbReference>
<dbReference type="Proteomes" id="UP000807825">
    <property type="component" value="Unassembled WGS sequence"/>
</dbReference>
<accession>A0A9D6Z0C7</accession>
<dbReference type="AlphaFoldDB" id="A0A9D6Z0C7"/>
<reference evidence="1" key="1">
    <citation type="submission" date="2020-07" db="EMBL/GenBank/DDBJ databases">
        <title>Huge and variable diversity of episymbiotic CPR bacteria and DPANN archaea in groundwater ecosystems.</title>
        <authorList>
            <person name="He C.Y."/>
            <person name="Keren R."/>
            <person name="Whittaker M."/>
            <person name="Farag I.F."/>
            <person name="Doudna J."/>
            <person name="Cate J.H.D."/>
            <person name="Banfield J.F."/>
        </authorList>
    </citation>
    <scope>NUCLEOTIDE SEQUENCE</scope>
    <source>
        <strain evidence="1">NC_groundwater_1664_Pr3_B-0.1um_52_9</strain>
    </source>
</reference>
<organism evidence="1 2">
    <name type="scientific">Desulfomonile tiedjei</name>
    <dbReference type="NCBI Taxonomy" id="2358"/>
    <lineage>
        <taxon>Bacteria</taxon>
        <taxon>Pseudomonadati</taxon>
        <taxon>Thermodesulfobacteriota</taxon>
        <taxon>Desulfomonilia</taxon>
        <taxon>Desulfomonilales</taxon>
        <taxon>Desulfomonilaceae</taxon>
        <taxon>Desulfomonile</taxon>
    </lineage>
</organism>
<proteinExistence type="predicted"/>
<name>A0A9D6Z0C7_9BACT</name>
<comment type="caution">
    <text evidence="1">The sequence shown here is derived from an EMBL/GenBank/DDBJ whole genome shotgun (WGS) entry which is preliminary data.</text>
</comment>
<evidence type="ECO:0000313" key="2">
    <source>
        <dbReference type="Proteomes" id="UP000807825"/>
    </source>
</evidence>
<protein>
    <submittedName>
        <fullName evidence="1">Uncharacterized protein</fullName>
    </submittedName>
</protein>
<gene>
    <name evidence="1" type="ORF">HY912_09950</name>
</gene>
<evidence type="ECO:0000313" key="1">
    <source>
        <dbReference type="EMBL" id="MBI5249808.1"/>
    </source>
</evidence>